<dbReference type="EMBL" id="CP144697">
    <property type="protein sequence ID" value="WVZ15510.1"/>
    <property type="molecule type" value="Genomic_DNA"/>
</dbReference>
<name>A0AAQ3NSI6_VIGMU</name>
<feature type="region of interest" description="Disordered" evidence="1">
    <location>
        <begin position="1"/>
        <end position="28"/>
    </location>
</feature>
<proteinExistence type="predicted"/>
<gene>
    <name evidence="2" type="ORF">V8G54_013076</name>
</gene>
<keyword evidence="3" id="KW-1185">Reference proteome</keyword>
<feature type="compositionally biased region" description="Low complexity" evidence="1">
    <location>
        <begin position="1"/>
        <end position="19"/>
    </location>
</feature>
<accession>A0AAQ3NSI6</accession>
<sequence length="167" mass="17113">MDPRGGSSTISPRSSSGAAAGEGGVRGGGASMEAALAAAACTSRGELEAGRGSEAASSGKLRMAEEPFIVSAATSCARAAISAVAKVPSQIRFFFRGSRISDTHFPHVRILTPLYTECLLSLPVLLPLLSLALPRFLELDDDDDGEEAEPTAFLVSDSEDGAGSTIV</sequence>
<dbReference type="Proteomes" id="UP001374535">
    <property type="component" value="Chromosome 4"/>
</dbReference>
<evidence type="ECO:0000313" key="2">
    <source>
        <dbReference type="EMBL" id="WVZ15510.1"/>
    </source>
</evidence>
<dbReference type="AlphaFoldDB" id="A0AAQ3NSI6"/>
<evidence type="ECO:0000313" key="3">
    <source>
        <dbReference type="Proteomes" id="UP001374535"/>
    </source>
</evidence>
<reference evidence="2 3" key="1">
    <citation type="journal article" date="2023" name="Life. Sci Alliance">
        <title>Evolutionary insights into 3D genome organization and epigenetic landscape of Vigna mungo.</title>
        <authorList>
            <person name="Junaid A."/>
            <person name="Singh B."/>
            <person name="Bhatia S."/>
        </authorList>
    </citation>
    <scope>NUCLEOTIDE SEQUENCE [LARGE SCALE GENOMIC DNA]</scope>
    <source>
        <strain evidence="2">Urdbean</strain>
    </source>
</reference>
<evidence type="ECO:0000256" key="1">
    <source>
        <dbReference type="SAM" id="MobiDB-lite"/>
    </source>
</evidence>
<organism evidence="2 3">
    <name type="scientific">Vigna mungo</name>
    <name type="common">Black gram</name>
    <name type="synonym">Phaseolus mungo</name>
    <dbReference type="NCBI Taxonomy" id="3915"/>
    <lineage>
        <taxon>Eukaryota</taxon>
        <taxon>Viridiplantae</taxon>
        <taxon>Streptophyta</taxon>
        <taxon>Embryophyta</taxon>
        <taxon>Tracheophyta</taxon>
        <taxon>Spermatophyta</taxon>
        <taxon>Magnoliopsida</taxon>
        <taxon>eudicotyledons</taxon>
        <taxon>Gunneridae</taxon>
        <taxon>Pentapetalae</taxon>
        <taxon>rosids</taxon>
        <taxon>fabids</taxon>
        <taxon>Fabales</taxon>
        <taxon>Fabaceae</taxon>
        <taxon>Papilionoideae</taxon>
        <taxon>50 kb inversion clade</taxon>
        <taxon>NPAAA clade</taxon>
        <taxon>indigoferoid/millettioid clade</taxon>
        <taxon>Phaseoleae</taxon>
        <taxon>Vigna</taxon>
    </lineage>
</organism>
<protein>
    <submittedName>
        <fullName evidence="2">Uncharacterized protein</fullName>
    </submittedName>
</protein>